<protein>
    <submittedName>
        <fullName evidence="1">Uncharacterized protein</fullName>
    </submittedName>
</protein>
<evidence type="ECO:0000313" key="1">
    <source>
        <dbReference type="EMBL" id="MBA6119515.1"/>
    </source>
</evidence>
<sequence>MNGTPTPDHREAVLAQLNASIDSFFLDGGQVQSLPTKDYVPRRAHRDLEPARAQAAPLNTRTERRRKRIEEVRELAKRMTYAEAAAHTGLSLSCLGSYALDGQFKFKPDPRRGKGNLGKKLSDPATDRDKADQIIAYRNLCMTRYQVVRLMKISDKQLKRLLREFDINFPTTAEKRAKRKA</sequence>
<dbReference type="EMBL" id="JACGDG010000077">
    <property type="protein sequence ID" value="MBA6119515.1"/>
    <property type="molecule type" value="Genomic_DNA"/>
</dbReference>
<gene>
    <name evidence="1" type="ORF">H4C47_27930</name>
</gene>
<name>A0A7W2QLY3_PSEPU</name>
<dbReference type="Proteomes" id="UP000553948">
    <property type="component" value="Unassembled WGS sequence"/>
</dbReference>
<reference evidence="1 2" key="1">
    <citation type="submission" date="2020-07" db="EMBL/GenBank/DDBJ databases">
        <title>Diversity of carbapenemase encoding genes among Pseudomonas putida group clinical isolates in a tertiary Brazilian hospital.</title>
        <authorList>
            <person name="Alberto-Lei F."/>
            <person name="Nodari C.S."/>
            <person name="Streling A.P."/>
            <person name="Paulino J.T."/>
            <person name="Bessa-Neto F.O."/>
            <person name="Cayo R."/>
            <person name="Gales A.C."/>
        </authorList>
    </citation>
    <scope>NUCLEOTIDE SEQUENCE [LARGE SCALE GENOMIC DNA]</scope>
    <source>
        <strain evidence="1 2">12464</strain>
    </source>
</reference>
<comment type="caution">
    <text evidence="1">The sequence shown here is derived from an EMBL/GenBank/DDBJ whole genome shotgun (WGS) entry which is preliminary data.</text>
</comment>
<accession>A0A7W2QLY3</accession>
<proteinExistence type="predicted"/>
<organism evidence="1 2">
    <name type="scientific">Pseudomonas putida</name>
    <name type="common">Arthrobacter siderocapsulatus</name>
    <dbReference type="NCBI Taxonomy" id="303"/>
    <lineage>
        <taxon>Bacteria</taxon>
        <taxon>Pseudomonadati</taxon>
        <taxon>Pseudomonadota</taxon>
        <taxon>Gammaproteobacteria</taxon>
        <taxon>Pseudomonadales</taxon>
        <taxon>Pseudomonadaceae</taxon>
        <taxon>Pseudomonas</taxon>
    </lineage>
</organism>
<evidence type="ECO:0000313" key="2">
    <source>
        <dbReference type="Proteomes" id="UP000553948"/>
    </source>
</evidence>
<dbReference type="RefSeq" id="WP_176515910.1">
    <property type="nucleotide sequence ID" value="NZ_JACGDG010000077.1"/>
</dbReference>
<dbReference type="AlphaFoldDB" id="A0A7W2QLY3"/>